<protein>
    <submittedName>
        <fullName evidence="1">Protein ytfJ</fullName>
    </submittedName>
</protein>
<dbReference type="EMBL" id="FPHN01000044">
    <property type="protein sequence ID" value="SFV54997.1"/>
    <property type="molecule type" value="Genomic_DNA"/>
</dbReference>
<evidence type="ECO:0000313" key="1">
    <source>
        <dbReference type="EMBL" id="SFV54997.1"/>
    </source>
</evidence>
<accession>A0A1W1BND1</accession>
<organism evidence="1">
    <name type="scientific">hydrothermal vent metagenome</name>
    <dbReference type="NCBI Taxonomy" id="652676"/>
    <lineage>
        <taxon>unclassified sequences</taxon>
        <taxon>metagenomes</taxon>
        <taxon>ecological metagenomes</taxon>
    </lineage>
</organism>
<dbReference type="AlphaFoldDB" id="A0A1W1BND1"/>
<name>A0A1W1BND1_9ZZZZ</name>
<reference evidence="1" key="1">
    <citation type="submission" date="2016-10" db="EMBL/GenBank/DDBJ databases">
        <authorList>
            <person name="de Groot N.N."/>
        </authorList>
    </citation>
    <scope>NUCLEOTIDE SEQUENCE</scope>
</reference>
<proteinExistence type="predicted"/>
<sequence>MFNSTLVGRIAIVNLAATWKPNYVIEKILESKQKETPSRVYVKDKKSILVKEWNLADNASNILIFSKKGEVLFYIKYR</sequence>
<gene>
    <name evidence="1" type="ORF">MNB_SV-14-104</name>
</gene>